<feature type="transmembrane region" description="Helical" evidence="10">
    <location>
        <begin position="307"/>
        <end position="324"/>
    </location>
</feature>
<evidence type="ECO:0000313" key="11">
    <source>
        <dbReference type="EMBL" id="RZF39329.1"/>
    </source>
</evidence>
<evidence type="ECO:0000256" key="2">
    <source>
        <dbReference type="ARBA" id="ARBA00010694"/>
    </source>
</evidence>
<dbReference type="Proteomes" id="UP000291343">
    <property type="component" value="Unassembled WGS sequence"/>
</dbReference>
<feature type="transmembrane region" description="Helical" evidence="10">
    <location>
        <begin position="251"/>
        <end position="272"/>
    </location>
</feature>
<feature type="transmembrane region" description="Helical" evidence="10">
    <location>
        <begin position="220"/>
        <end position="245"/>
    </location>
</feature>
<dbReference type="FunCoup" id="A0A482X0J6">
    <property type="interactions" value="1098"/>
</dbReference>
<evidence type="ECO:0000256" key="1">
    <source>
        <dbReference type="ARBA" id="ARBA00004653"/>
    </source>
</evidence>
<dbReference type="GO" id="GO:0005789">
    <property type="term" value="C:endoplasmic reticulum membrane"/>
    <property type="evidence" value="ECO:0007669"/>
    <property type="project" value="TreeGrafter"/>
</dbReference>
<dbReference type="Pfam" id="PF08449">
    <property type="entry name" value="UAA"/>
    <property type="match status" value="1"/>
</dbReference>
<protein>
    <recommendedName>
        <fullName evidence="7">Adenosine 3'-phospho 5'-phosphosulfate transporter 2</fullName>
    </recommendedName>
    <alternativeName>
        <fullName evidence="8">PAPS transporter 2</fullName>
    </alternativeName>
    <alternativeName>
        <fullName evidence="9">Solute carrier family 35 member B3 homolog</fullName>
    </alternativeName>
</protein>
<dbReference type="STRING" id="195883.A0A482X0J6"/>
<dbReference type="PANTHER" id="PTHR10778:SF8">
    <property type="entry name" value="ADENOSINE 3'-PHOSPHO 5'-PHOSPHOSULFATE TRANSPORTER 2"/>
    <property type="match status" value="1"/>
</dbReference>
<organism evidence="11 12">
    <name type="scientific">Laodelphax striatellus</name>
    <name type="common">Small brown planthopper</name>
    <name type="synonym">Delphax striatella</name>
    <dbReference type="NCBI Taxonomy" id="195883"/>
    <lineage>
        <taxon>Eukaryota</taxon>
        <taxon>Metazoa</taxon>
        <taxon>Ecdysozoa</taxon>
        <taxon>Arthropoda</taxon>
        <taxon>Hexapoda</taxon>
        <taxon>Insecta</taxon>
        <taxon>Pterygota</taxon>
        <taxon>Neoptera</taxon>
        <taxon>Paraneoptera</taxon>
        <taxon>Hemiptera</taxon>
        <taxon>Auchenorrhyncha</taxon>
        <taxon>Fulgoroidea</taxon>
        <taxon>Delphacidae</taxon>
        <taxon>Criomorphinae</taxon>
        <taxon>Laodelphax</taxon>
    </lineage>
</organism>
<evidence type="ECO:0000256" key="9">
    <source>
        <dbReference type="ARBA" id="ARBA00042729"/>
    </source>
</evidence>
<dbReference type="InParanoid" id="A0A482X0J6"/>
<evidence type="ECO:0000256" key="8">
    <source>
        <dbReference type="ARBA" id="ARBA00041866"/>
    </source>
</evidence>
<keyword evidence="4 10" id="KW-0812">Transmembrane</keyword>
<gene>
    <name evidence="11" type="ORF">LSTR_LSTR000850</name>
</gene>
<dbReference type="SMR" id="A0A482X0J6"/>
<comment type="similarity">
    <text evidence="2">Belongs to the nucleotide-sugar transporter family. SLC35B subfamily.</text>
</comment>
<evidence type="ECO:0000256" key="7">
    <source>
        <dbReference type="ARBA" id="ARBA00039669"/>
    </source>
</evidence>
<name>A0A482X0J6_LAOST</name>
<dbReference type="GO" id="GO:0046964">
    <property type="term" value="F:3'-phosphoadenosine 5'-phosphosulfate transmembrane transporter activity"/>
    <property type="evidence" value="ECO:0007669"/>
    <property type="project" value="TreeGrafter"/>
</dbReference>
<feature type="transmembrane region" description="Helical" evidence="10">
    <location>
        <begin position="101"/>
        <end position="119"/>
    </location>
</feature>
<feature type="transmembrane region" description="Helical" evidence="10">
    <location>
        <begin position="68"/>
        <end position="89"/>
    </location>
</feature>
<evidence type="ECO:0000256" key="4">
    <source>
        <dbReference type="ARBA" id="ARBA00022692"/>
    </source>
</evidence>
<comment type="subcellular location">
    <subcellularLocation>
        <location evidence="1">Golgi apparatus membrane</location>
        <topology evidence="1">Multi-pass membrane protein</topology>
    </subcellularLocation>
</comment>
<keyword evidence="12" id="KW-1185">Reference proteome</keyword>
<feature type="transmembrane region" description="Helical" evidence="10">
    <location>
        <begin position="180"/>
        <end position="200"/>
    </location>
</feature>
<feature type="transmembrane region" description="Helical" evidence="10">
    <location>
        <begin position="38"/>
        <end position="56"/>
    </location>
</feature>
<keyword evidence="5 10" id="KW-1133">Transmembrane helix</keyword>
<dbReference type="GO" id="GO:0000139">
    <property type="term" value="C:Golgi membrane"/>
    <property type="evidence" value="ECO:0007669"/>
    <property type="project" value="UniProtKB-SubCell"/>
</dbReference>
<comment type="caution">
    <text evidence="11">The sequence shown here is derived from an EMBL/GenBank/DDBJ whole genome shotgun (WGS) entry which is preliminary data.</text>
</comment>
<evidence type="ECO:0000313" key="12">
    <source>
        <dbReference type="Proteomes" id="UP000291343"/>
    </source>
</evidence>
<reference evidence="11 12" key="1">
    <citation type="journal article" date="2017" name="Gigascience">
        <title>Genome sequence of the small brown planthopper, Laodelphax striatellus.</title>
        <authorList>
            <person name="Zhu J."/>
            <person name="Jiang F."/>
            <person name="Wang X."/>
            <person name="Yang P."/>
            <person name="Bao Y."/>
            <person name="Zhao W."/>
            <person name="Wang W."/>
            <person name="Lu H."/>
            <person name="Wang Q."/>
            <person name="Cui N."/>
            <person name="Li J."/>
            <person name="Chen X."/>
            <person name="Luo L."/>
            <person name="Yu J."/>
            <person name="Kang L."/>
            <person name="Cui F."/>
        </authorList>
    </citation>
    <scope>NUCLEOTIDE SEQUENCE [LARGE SCALE GENOMIC DNA]</scope>
    <source>
        <strain evidence="11">Lst14</strain>
    </source>
</reference>
<accession>A0A482X0J6</accession>
<feature type="transmembrane region" description="Helical" evidence="10">
    <location>
        <begin position="131"/>
        <end position="149"/>
    </location>
</feature>
<sequence length="411" mass="46010">MEVKINVDDKSRLIDSPKNTEVKVLHFDISGYSSYKQVLICSVGVFVFYLIYGYLQELIFTLEGSKSFGWYLTLVQFAFYSIFGFLELAFQGKTGERQVSLKVYTVWALLALGTMGFSNSSLEHLNYPTQVMFKSCKLIPVMVGSIIILKKKYSVIDYSAAILMSLGLTMFTLADSRLSPKFSAIGVVMIFCALLCDAIIGNFQEKVFKAQSPPMAEVVLYSYSIGFCILLTIMTMSGSLVRGILVVPHVFYMYALLFSLSGYLGLQIVLTLVKTSGALTAVTITTCRKAVSILLSFIFFAKPFTFQYLWGGSLIVLAIYLNVLSKSNKELILYLQHMPQNILSHLRPLSRERKNILATVKDFLFCTTYVEEKIRLSEGATLESPLDGGIPYPLYLATPTPLIPHRCVKKL</sequence>
<keyword evidence="6 10" id="KW-0472">Membrane</keyword>
<feature type="transmembrane region" description="Helical" evidence="10">
    <location>
        <begin position="156"/>
        <end position="174"/>
    </location>
</feature>
<proteinExistence type="inferred from homology"/>
<feature type="transmembrane region" description="Helical" evidence="10">
    <location>
        <begin position="279"/>
        <end position="301"/>
    </location>
</feature>
<dbReference type="OrthoDB" id="438495at2759"/>
<keyword evidence="3" id="KW-0813">Transport</keyword>
<evidence type="ECO:0000256" key="3">
    <source>
        <dbReference type="ARBA" id="ARBA00022448"/>
    </source>
</evidence>
<dbReference type="PANTHER" id="PTHR10778">
    <property type="entry name" value="SOLUTE CARRIER FAMILY 35 MEMBER B"/>
    <property type="match status" value="1"/>
</dbReference>
<evidence type="ECO:0000256" key="6">
    <source>
        <dbReference type="ARBA" id="ARBA00023136"/>
    </source>
</evidence>
<dbReference type="EMBL" id="QKKF02019844">
    <property type="protein sequence ID" value="RZF39329.1"/>
    <property type="molecule type" value="Genomic_DNA"/>
</dbReference>
<evidence type="ECO:0000256" key="10">
    <source>
        <dbReference type="SAM" id="Phobius"/>
    </source>
</evidence>
<dbReference type="AlphaFoldDB" id="A0A482X0J6"/>
<dbReference type="InterPro" id="IPR013657">
    <property type="entry name" value="SCL35B1-4/HUT1"/>
</dbReference>
<evidence type="ECO:0000256" key="5">
    <source>
        <dbReference type="ARBA" id="ARBA00022989"/>
    </source>
</evidence>